<feature type="region of interest" description="Disordered" evidence="1">
    <location>
        <begin position="186"/>
        <end position="217"/>
    </location>
</feature>
<feature type="domain" description="Transposase InsH N-terminal" evidence="2">
    <location>
        <begin position="21"/>
        <end position="116"/>
    </location>
</feature>
<reference evidence="4 5" key="1">
    <citation type="submission" date="2019-10" db="EMBL/GenBank/DDBJ databases">
        <title>Description of Paenibacillus pedi sp. nov.</title>
        <authorList>
            <person name="Carlier A."/>
            <person name="Qi S."/>
        </authorList>
    </citation>
    <scope>NUCLEOTIDE SEQUENCE [LARGE SCALE GENOMIC DNA]</scope>
    <source>
        <strain evidence="4 5">LMG 31457</strain>
    </source>
</reference>
<dbReference type="NCBIfam" id="NF033551">
    <property type="entry name" value="transpos_IS1182"/>
    <property type="match status" value="1"/>
</dbReference>
<evidence type="ECO:0000256" key="1">
    <source>
        <dbReference type="SAM" id="MobiDB-lite"/>
    </source>
</evidence>
<keyword evidence="5" id="KW-1185">Reference proteome</keyword>
<sequence>MTAVFRSTPKDPQLDYELVCIDLMVPQNHLLRQIAAHIDFSFILDIVRPFYSENHGRPSIDPILFFKMMFIGYLYGIRSERQLEQEVNLNIAYRWFLGLGLSQKAPDHTTISWNRRTRFKDTTVFQDIFDEIVRLAIEHRMVGGRVLITDSTHIKAKANKNKYTIQTVEHTPYEYTQELDKAVDEDREQHGKKQLERKEEVNETKQIKVSTTDPDSGYMMRKGKPEGFFYLDHRTVDHKFNIITDVHVTKGNVNDSVVYLERLQHQIQKFGFETTLEAVALDNGYFTPHICKETLEMKIYPVIAGRSTPSTSEGLSKDKFIFNEEKNVYICPKGQELTYSTTNRQGYREYTSDAKQCKNCPLLSTCTTAKNYVRKIQRHLWESFKERVARNKKSISGKKLYRLRCQTIERSFADAKELHGLRCSQLQGQANVQEKALMTAIAQNVKKIARQLAKHAS</sequence>
<feature type="domain" description="Transposase DDE" evidence="3">
    <location>
        <begin position="330"/>
        <end position="448"/>
    </location>
</feature>
<dbReference type="Pfam" id="PF05598">
    <property type="entry name" value="DUF772"/>
    <property type="match status" value="1"/>
</dbReference>
<evidence type="ECO:0000259" key="3">
    <source>
        <dbReference type="Pfam" id="PF13751"/>
    </source>
</evidence>
<proteinExistence type="predicted"/>
<name>A0ABX1ZTE6_9BACL</name>
<dbReference type="EMBL" id="WHNZ01000057">
    <property type="protein sequence ID" value="NOV03053.1"/>
    <property type="molecule type" value="Genomic_DNA"/>
</dbReference>
<evidence type="ECO:0000259" key="2">
    <source>
        <dbReference type="Pfam" id="PF05598"/>
    </source>
</evidence>
<dbReference type="Pfam" id="PF13751">
    <property type="entry name" value="DDE_Tnp_1_6"/>
    <property type="match status" value="1"/>
</dbReference>
<gene>
    <name evidence="4" type="ORF">GC097_23900</name>
</gene>
<evidence type="ECO:0000313" key="5">
    <source>
        <dbReference type="Proteomes" id="UP000618579"/>
    </source>
</evidence>
<dbReference type="Proteomes" id="UP000618579">
    <property type="component" value="Unassembled WGS sequence"/>
</dbReference>
<comment type="caution">
    <text evidence="4">The sequence shown here is derived from an EMBL/GenBank/DDBJ whole genome shotgun (WGS) entry which is preliminary data.</text>
</comment>
<evidence type="ECO:0000313" key="4">
    <source>
        <dbReference type="EMBL" id="NOV03053.1"/>
    </source>
</evidence>
<organism evidence="4 5">
    <name type="scientific">Paenibacillus planticolens</name>
    <dbReference type="NCBI Taxonomy" id="2654976"/>
    <lineage>
        <taxon>Bacteria</taxon>
        <taxon>Bacillati</taxon>
        <taxon>Bacillota</taxon>
        <taxon>Bacilli</taxon>
        <taxon>Bacillales</taxon>
        <taxon>Paenibacillaceae</taxon>
        <taxon>Paenibacillus</taxon>
    </lineage>
</organism>
<feature type="compositionally biased region" description="Basic and acidic residues" evidence="1">
    <location>
        <begin position="186"/>
        <end position="206"/>
    </location>
</feature>
<dbReference type="InterPro" id="IPR025668">
    <property type="entry name" value="Tnp_DDE_dom"/>
</dbReference>
<dbReference type="InterPro" id="IPR047629">
    <property type="entry name" value="IS1182_transpos"/>
</dbReference>
<dbReference type="PANTHER" id="PTHR33408">
    <property type="entry name" value="TRANSPOSASE"/>
    <property type="match status" value="1"/>
</dbReference>
<dbReference type="InterPro" id="IPR008490">
    <property type="entry name" value="Transposase_InsH_N"/>
</dbReference>
<protein>
    <submittedName>
        <fullName evidence="4">IS1182 family transposase</fullName>
    </submittedName>
</protein>
<dbReference type="PANTHER" id="PTHR33408:SF2">
    <property type="entry name" value="TRANSPOSASE DDE DOMAIN-CONTAINING PROTEIN"/>
    <property type="match status" value="1"/>
</dbReference>
<accession>A0ABX1ZTE6</accession>